<evidence type="ECO:0000256" key="14">
    <source>
        <dbReference type="ARBA" id="ARBA00025938"/>
    </source>
</evidence>
<dbReference type="FunFam" id="2.20.28.230:FF:000002">
    <property type="entry name" value="Interleukin-2 receptor subunit alpha"/>
    <property type="match status" value="1"/>
</dbReference>
<keyword evidence="5 17" id="KW-0812">Transmembrane</keyword>
<dbReference type="Proteomes" id="UP000694856">
    <property type="component" value="Chromosome 35"/>
</dbReference>
<dbReference type="RefSeq" id="XP_032329853.1">
    <property type="nucleotide sequence ID" value="XM_032473962.1"/>
</dbReference>
<evidence type="ECO:0000256" key="16">
    <source>
        <dbReference type="SAM" id="MobiDB-lite"/>
    </source>
</evidence>
<accession>A0A8B8SHZ5</accession>
<keyword evidence="13" id="KW-0325">Glycoprotein</keyword>
<dbReference type="GO" id="GO:0006954">
    <property type="term" value="P:inflammatory response"/>
    <property type="evidence" value="ECO:0007669"/>
    <property type="project" value="TreeGrafter"/>
</dbReference>
<feature type="transmembrane region" description="Helical" evidence="17">
    <location>
        <begin position="239"/>
        <end position="259"/>
    </location>
</feature>
<proteinExistence type="predicted"/>
<protein>
    <recommendedName>
        <fullName evidence="3">Interleukin-2 receptor subunit alpha</fullName>
    </recommendedName>
</protein>
<dbReference type="GO" id="GO:0004911">
    <property type="term" value="F:interleukin-2 receptor activity"/>
    <property type="evidence" value="ECO:0007669"/>
    <property type="project" value="InterPro"/>
</dbReference>
<evidence type="ECO:0000256" key="2">
    <source>
        <dbReference type="ARBA" id="ARBA00004479"/>
    </source>
</evidence>
<feature type="compositionally biased region" description="Polar residues" evidence="16">
    <location>
        <begin position="207"/>
        <end position="217"/>
    </location>
</feature>
<evidence type="ECO:0000256" key="6">
    <source>
        <dbReference type="ARBA" id="ARBA00022729"/>
    </source>
</evidence>
<evidence type="ECO:0000256" key="1">
    <source>
        <dbReference type="ARBA" id="ARBA00002381"/>
    </source>
</evidence>
<feature type="disulfide bond" evidence="15">
    <location>
        <begin position="123"/>
        <end position="166"/>
    </location>
</feature>
<evidence type="ECO:0000259" key="19">
    <source>
        <dbReference type="PROSITE" id="PS50923"/>
    </source>
</evidence>
<evidence type="ECO:0000256" key="13">
    <source>
        <dbReference type="ARBA" id="ARBA00023180"/>
    </source>
</evidence>
<evidence type="ECO:0000256" key="17">
    <source>
        <dbReference type="SAM" id="Phobius"/>
    </source>
</evidence>
<keyword evidence="11 15" id="KW-1015">Disulfide bond</keyword>
<evidence type="ECO:0000256" key="18">
    <source>
        <dbReference type="SAM" id="SignalP"/>
    </source>
</evidence>
<dbReference type="GO" id="GO:0016020">
    <property type="term" value="C:membrane"/>
    <property type="evidence" value="ECO:0007669"/>
    <property type="project" value="UniProtKB-SubCell"/>
</dbReference>
<dbReference type="GO" id="GO:0002682">
    <property type="term" value="P:regulation of immune system process"/>
    <property type="evidence" value="ECO:0007669"/>
    <property type="project" value="UniProtKB-ARBA"/>
</dbReference>
<dbReference type="Gene3D" id="2.20.28.230">
    <property type="match status" value="3"/>
</dbReference>
<feature type="domain" description="Sushi" evidence="19">
    <location>
        <begin position="121"/>
        <end position="184"/>
    </location>
</feature>
<evidence type="ECO:0000313" key="20">
    <source>
        <dbReference type="Proteomes" id="UP000694856"/>
    </source>
</evidence>
<dbReference type="InterPro" id="IPR015486">
    <property type="entry name" value="IL-2_rcpt_alpha"/>
</dbReference>
<evidence type="ECO:0000256" key="3">
    <source>
        <dbReference type="ARBA" id="ARBA00013445"/>
    </source>
</evidence>
<evidence type="ECO:0000256" key="5">
    <source>
        <dbReference type="ARBA" id="ARBA00022692"/>
    </source>
</evidence>
<keyword evidence="4 15" id="KW-0768">Sushi</keyword>
<feature type="compositionally biased region" description="Polar residues" evidence="16">
    <location>
        <begin position="104"/>
        <end position="115"/>
    </location>
</feature>
<feature type="region of interest" description="Disordered" evidence="16">
    <location>
        <begin position="89"/>
        <end position="115"/>
    </location>
</feature>
<evidence type="ECO:0000313" key="21">
    <source>
        <dbReference type="RefSeq" id="XP_032329853.1"/>
    </source>
</evidence>
<evidence type="ECO:0000256" key="12">
    <source>
        <dbReference type="ARBA" id="ARBA00023170"/>
    </source>
</evidence>
<dbReference type="Pfam" id="PF00084">
    <property type="entry name" value="Sushi"/>
    <property type="match status" value="2"/>
</dbReference>
<keyword evidence="20" id="KW-1185">Reference proteome</keyword>
<dbReference type="CTD" id="3559"/>
<dbReference type="AlphaFoldDB" id="A0A8B8SHZ5"/>
<dbReference type="GO" id="GO:0006955">
    <property type="term" value="P:immune response"/>
    <property type="evidence" value="ECO:0007669"/>
    <property type="project" value="UniProtKB-ARBA"/>
</dbReference>
<dbReference type="GeneID" id="102520401"/>
<evidence type="ECO:0000256" key="10">
    <source>
        <dbReference type="ARBA" id="ARBA00023136"/>
    </source>
</evidence>
<comment type="caution">
    <text evidence="15">Lacks conserved residue(s) required for the propagation of feature annotation.</text>
</comment>
<comment type="subcellular location">
    <subcellularLocation>
        <location evidence="2">Membrane</location>
        <topology evidence="2">Single-pass type I membrane protein</topology>
    </subcellularLocation>
</comment>
<comment type="subunit">
    <text evidence="14">Non-covalent dimer of an alpha and a beta subunit. IL2R exists in 3 different forms: a high affinity dimer, an intermediate affinity monomer (beta subunit), and a low affinity monomer (alpha subunit). The high and intermediate affinity forms also associate with a gamma subunit.</text>
</comment>
<dbReference type="SMART" id="SM00032">
    <property type="entry name" value="CCP"/>
    <property type="match status" value="2"/>
</dbReference>
<keyword evidence="12 21" id="KW-0675">Receptor</keyword>
<keyword evidence="10 17" id="KW-0472">Membrane</keyword>
<feature type="region of interest" description="Disordered" evidence="16">
    <location>
        <begin position="180"/>
        <end position="222"/>
    </location>
</feature>
<dbReference type="InterPro" id="IPR000436">
    <property type="entry name" value="Sushi_SCR_CCP_dom"/>
</dbReference>
<dbReference type="GO" id="GO:0019976">
    <property type="term" value="F:interleukin-2 binding"/>
    <property type="evidence" value="ECO:0007669"/>
    <property type="project" value="InterPro"/>
</dbReference>
<keyword evidence="9 17" id="KW-1133">Transmembrane helix</keyword>
<evidence type="ECO:0000256" key="9">
    <source>
        <dbReference type="ARBA" id="ARBA00022989"/>
    </source>
</evidence>
<evidence type="ECO:0000256" key="7">
    <source>
        <dbReference type="ARBA" id="ARBA00022737"/>
    </source>
</evidence>
<keyword evidence="7" id="KW-0677">Repeat</keyword>
<dbReference type="KEGG" id="cfr:102520401"/>
<gene>
    <name evidence="21" type="primary">IL2RA</name>
</gene>
<evidence type="ECO:0000256" key="4">
    <source>
        <dbReference type="ARBA" id="ARBA00022659"/>
    </source>
</evidence>
<keyword evidence="6 18" id="KW-0732">Signal</keyword>
<reference evidence="21" key="1">
    <citation type="submission" date="2025-08" db="UniProtKB">
        <authorList>
            <consortium name="RefSeq"/>
        </authorList>
    </citation>
    <scope>IDENTIFICATION</scope>
    <source>
        <tissue evidence="21">Ear skin</tissue>
    </source>
</reference>
<name>A0A8B8SHZ5_CAMFR</name>
<dbReference type="PANTHER" id="PTHR10573">
    <property type="entry name" value="INTERLEUKIN-2 RECEPTOR ALPHA CHAIN"/>
    <property type="match status" value="1"/>
</dbReference>
<evidence type="ECO:0000256" key="15">
    <source>
        <dbReference type="PROSITE-ProRule" id="PRU00302"/>
    </source>
</evidence>
<dbReference type="SUPFAM" id="SSF57535">
    <property type="entry name" value="Complement control module/SCR domain"/>
    <property type="match status" value="2"/>
</dbReference>
<evidence type="ECO:0000256" key="11">
    <source>
        <dbReference type="ARBA" id="ARBA00023157"/>
    </source>
</evidence>
<dbReference type="PROSITE" id="PS50923">
    <property type="entry name" value="SUSHI"/>
    <property type="match status" value="1"/>
</dbReference>
<dbReference type="CDD" id="cd00033">
    <property type="entry name" value="CCP"/>
    <property type="match status" value="1"/>
</dbReference>
<keyword evidence="8" id="KW-0391">Immunity</keyword>
<organism evidence="20 21">
    <name type="scientific">Camelus ferus</name>
    <name type="common">Wild bactrian camel</name>
    <name type="synonym">Camelus bactrianus ferus</name>
    <dbReference type="NCBI Taxonomy" id="419612"/>
    <lineage>
        <taxon>Eukaryota</taxon>
        <taxon>Metazoa</taxon>
        <taxon>Chordata</taxon>
        <taxon>Craniata</taxon>
        <taxon>Vertebrata</taxon>
        <taxon>Euteleostomi</taxon>
        <taxon>Mammalia</taxon>
        <taxon>Eutheria</taxon>
        <taxon>Laurasiatheria</taxon>
        <taxon>Artiodactyla</taxon>
        <taxon>Tylopoda</taxon>
        <taxon>Camelidae</taxon>
        <taxon>Camelus</taxon>
    </lineage>
</organism>
<feature type="signal peptide" evidence="18">
    <location>
        <begin position="1"/>
        <end position="22"/>
    </location>
</feature>
<comment type="function">
    <text evidence="1">Receptor for interleukin-2. The receptor is involved in the regulation of immune tolerance by controlling regulatory T cells (TREGs) activity. TREGs suppress the activation and expansion of autoreactive T-cells.</text>
</comment>
<dbReference type="PANTHER" id="PTHR10573:SF0">
    <property type="entry name" value="INTERLEUKIN-2 RECEPTOR SUBUNIT ALPHA"/>
    <property type="match status" value="1"/>
</dbReference>
<evidence type="ECO:0000256" key="8">
    <source>
        <dbReference type="ARBA" id="ARBA00022859"/>
    </source>
</evidence>
<feature type="chain" id="PRO_5034812340" description="Interleukin-2 receptor subunit alpha" evidence="18">
    <location>
        <begin position="23"/>
        <end position="272"/>
    </location>
</feature>
<dbReference type="InterPro" id="IPR035976">
    <property type="entry name" value="Sushi/SCR/CCP_sf"/>
</dbReference>
<sequence length="272" mass="31106">MEPRLRMWGLFIVLMVPGCVTGVCLQDPPNIRNATFKILRYEVGTTLNCDCEKGFRRTSSRRPYMLCTGNSNHSFWENRCQCDRISSPVKQVTPRPEEQKEQTPTKTQGQMQPTDQVKLPGHCEEPPPWEHGSLKRIYHFVVGQTVHYQCAQGFRDPRRGLAKSICEMIRGKMRWTQPQLKCRSETENSQFPGDEDPPLSTEAPPGSETSRPLTTQRTDFEEHTDMAATMTSFILTTEYQIAVAGCVLLLISILLLSGLTWQRRWKKSRGTI</sequence>